<evidence type="ECO:0000256" key="1">
    <source>
        <dbReference type="ARBA" id="ARBA00010613"/>
    </source>
</evidence>
<dbReference type="RefSeq" id="WP_245752272.1">
    <property type="nucleotide sequence ID" value="NZ_FOOK01000026.1"/>
</dbReference>
<dbReference type="EMBL" id="FOOK01000026">
    <property type="protein sequence ID" value="SFG32669.1"/>
    <property type="molecule type" value="Genomic_DNA"/>
</dbReference>
<dbReference type="PANTHER" id="PTHR23088">
    <property type="entry name" value="NITRILASE-RELATED"/>
    <property type="match status" value="1"/>
</dbReference>
<dbReference type="InterPro" id="IPR001110">
    <property type="entry name" value="UPF0012_CS"/>
</dbReference>
<dbReference type="PROSITE" id="PS01227">
    <property type="entry name" value="UPF0012"/>
    <property type="match status" value="1"/>
</dbReference>
<keyword evidence="3" id="KW-0378">Hydrolase</keyword>
<evidence type="ECO:0000313" key="3">
    <source>
        <dbReference type="EMBL" id="SFG32669.1"/>
    </source>
</evidence>
<dbReference type="AlphaFoldDB" id="A0A1I2QZI0"/>
<dbReference type="STRING" id="201973.SAMN04488025_12626"/>
<sequence length="260" mass="29731">MRISLLQTDVVAGRPEENRKRIGEKIRRTVQKERPDVVVLPEMWNMGFLFSRLGELADRGELPRWLSEVAAEHGVYLVAGSIAEEEAGGFYNASYMFAPDGRRIGHYRKIHLFRLLKEERHLKPGSERCLFRLGDVTAGTIICYDLRFPELVRSMALDGMQILFVPAGWPRARIRHWRILNQARAVENQMFVVAVNRVGEEEGTLYGGHSMVVDPWGEVLAEGDGEEAVLTVEIDPTAVDRVRTTIPVFEDRRPETYERK</sequence>
<protein>
    <submittedName>
        <fullName evidence="3">Carbon-nitrogen hydrolase</fullName>
    </submittedName>
</protein>
<dbReference type="Pfam" id="PF00795">
    <property type="entry name" value="CN_hydrolase"/>
    <property type="match status" value="1"/>
</dbReference>
<keyword evidence="4" id="KW-1185">Reference proteome</keyword>
<dbReference type="Gene3D" id="3.60.110.10">
    <property type="entry name" value="Carbon-nitrogen hydrolase"/>
    <property type="match status" value="1"/>
</dbReference>
<evidence type="ECO:0000313" key="4">
    <source>
        <dbReference type="Proteomes" id="UP000198661"/>
    </source>
</evidence>
<feature type="domain" description="CN hydrolase" evidence="2">
    <location>
        <begin position="1"/>
        <end position="236"/>
    </location>
</feature>
<accession>A0A1I2QZI0</accession>
<name>A0A1I2QZI0_9BACL</name>
<evidence type="ECO:0000259" key="2">
    <source>
        <dbReference type="PROSITE" id="PS50263"/>
    </source>
</evidence>
<dbReference type="InterPro" id="IPR036526">
    <property type="entry name" value="C-N_Hydrolase_sf"/>
</dbReference>
<dbReference type="Proteomes" id="UP000198661">
    <property type="component" value="Unassembled WGS sequence"/>
</dbReference>
<dbReference type="GO" id="GO:0016787">
    <property type="term" value="F:hydrolase activity"/>
    <property type="evidence" value="ECO:0007669"/>
    <property type="project" value="UniProtKB-KW"/>
</dbReference>
<dbReference type="CDD" id="cd07583">
    <property type="entry name" value="nitrilase_5"/>
    <property type="match status" value="1"/>
</dbReference>
<dbReference type="PROSITE" id="PS50263">
    <property type="entry name" value="CN_HYDROLASE"/>
    <property type="match status" value="1"/>
</dbReference>
<dbReference type="InterPro" id="IPR003010">
    <property type="entry name" value="C-N_Hydrolase"/>
</dbReference>
<organism evidence="3 4">
    <name type="scientific">Planifilum fulgidum</name>
    <dbReference type="NCBI Taxonomy" id="201973"/>
    <lineage>
        <taxon>Bacteria</taxon>
        <taxon>Bacillati</taxon>
        <taxon>Bacillota</taxon>
        <taxon>Bacilli</taxon>
        <taxon>Bacillales</taxon>
        <taxon>Thermoactinomycetaceae</taxon>
        <taxon>Planifilum</taxon>
    </lineage>
</organism>
<comment type="similarity">
    <text evidence="1">Belongs to the carbon-nitrogen hydrolase superfamily. NIT1/NIT2 family.</text>
</comment>
<reference evidence="3 4" key="1">
    <citation type="submission" date="2016-10" db="EMBL/GenBank/DDBJ databases">
        <authorList>
            <person name="de Groot N.N."/>
        </authorList>
    </citation>
    <scope>NUCLEOTIDE SEQUENCE [LARGE SCALE GENOMIC DNA]</scope>
    <source>
        <strain evidence="3 4">DSM 44945</strain>
    </source>
</reference>
<gene>
    <name evidence="3" type="ORF">SAMN04488025_12626</name>
</gene>
<proteinExistence type="inferred from homology"/>
<dbReference type="SUPFAM" id="SSF56317">
    <property type="entry name" value="Carbon-nitrogen hydrolase"/>
    <property type="match status" value="1"/>
</dbReference>
<dbReference type="PANTHER" id="PTHR23088:SF27">
    <property type="entry name" value="DEAMINATED GLUTATHIONE AMIDASE"/>
    <property type="match status" value="1"/>
</dbReference>